<feature type="region of interest" description="Disordered" evidence="1">
    <location>
        <begin position="446"/>
        <end position="468"/>
    </location>
</feature>
<keyword evidence="4" id="KW-1185">Reference proteome</keyword>
<dbReference type="EMBL" id="RFFH01000028">
    <property type="protein sequence ID" value="RMI27945.1"/>
    <property type="molecule type" value="Genomic_DNA"/>
</dbReference>
<dbReference type="OrthoDB" id="8440251at2"/>
<keyword evidence="2" id="KW-0812">Transmembrane</keyword>
<organism evidence="3 4">
    <name type="scientific">Nocardia stercoris</name>
    <dbReference type="NCBI Taxonomy" id="2483361"/>
    <lineage>
        <taxon>Bacteria</taxon>
        <taxon>Bacillati</taxon>
        <taxon>Actinomycetota</taxon>
        <taxon>Actinomycetes</taxon>
        <taxon>Mycobacteriales</taxon>
        <taxon>Nocardiaceae</taxon>
        <taxon>Nocardia</taxon>
    </lineage>
</organism>
<keyword evidence="2" id="KW-0472">Membrane</keyword>
<dbReference type="Proteomes" id="UP000279275">
    <property type="component" value="Unassembled WGS sequence"/>
</dbReference>
<dbReference type="InterPro" id="IPR001646">
    <property type="entry name" value="5peptide_repeat"/>
</dbReference>
<name>A0A3M2KWR5_9NOCA</name>
<dbReference type="Pfam" id="PF13576">
    <property type="entry name" value="Pentapeptide_3"/>
    <property type="match status" value="1"/>
</dbReference>
<evidence type="ECO:0000256" key="1">
    <source>
        <dbReference type="SAM" id="MobiDB-lite"/>
    </source>
</evidence>
<feature type="transmembrane region" description="Helical" evidence="2">
    <location>
        <begin position="51"/>
        <end position="69"/>
    </location>
</feature>
<sequence length="468" mass="51149">MAGRLHRSALLVNVVGVVLGGLVVVAATWGLLRLLLGVHSEPPNQLDLTKIALSVTAGIGGAVALVVAYRRQRDNERGRFAELFGAAAKQLGDPDVAVRIAGVYAMAGVADEFSAPARRQQCVDVLCGYLRLPFDPADGGNHLTTRKSRRTADGTEHEETFGIRQNDSRVRRTIVAVIVRHLRPGAENSWSDCNFNFEDAVLEDADFRFAVFAGRHTHFRGARFVGTRLTNFSQVRFVGRHISFHSARFEQPVWFQATRFVSDPSSNSDLDGRSGVSFKRAVFTAETNFEGAEFGGPRVRFTDATFAGAETAFTGARFHADLVSFQDATFTGAGVRFSETSFEGRRISFAGTGFRALRTAFDDARLGGRGRLRRPSTNEIDFRGAQFRNSVSFADTVVDGKSADFSGADFAGDISFRRTRFDARAVSFDAPVAWDGVFTDWDAEPERRQPGHITPEVWPPVTGGGAPQ</sequence>
<feature type="compositionally biased region" description="Basic and acidic residues" evidence="1">
    <location>
        <begin position="150"/>
        <end position="160"/>
    </location>
</feature>
<evidence type="ECO:0000256" key="2">
    <source>
        <dbReference type="SAM" id="Phobius"/>
    </source>
</evidence>
<comment type="caution">
    <text evidence="3">The sequence shown here is derived from an EMBL/GenBank/DDBJ whole genome shotgun (WGS) entry which is preliminary data.</text>
</comment>
<protein>
    <submittedName>
        <fullName evidence="3">Pentapeptide repeat-containing protein</fullName>
    </submittedName>
</protein>
<reference evidence="3 4" key="1">
    <citation type="submission" date="2018-10" db="EMBL/GenBank/DDBJ databases">
        <title>Isolation from cow dung.</title>
        <authorList>
            <person name="Ling L."/>
        </authorList>
    </citation>
    <scope>NUCLEOTIDE SEQUENCE [LARGE SCALE GENOMIC DNA]</scope>
    <source>
        <strain evidence="3 4">NEAU-LL90</strain>
    </source>
</reference>
<feature type="region of interest" description="Disordered" evidence="1">
    <location>
        <begin position="141"/>
        <end position="160"/>
    </location>
</feature>
<dbReference type="Gene3D" id="2.160.20.80">
    <property type="entry name" value="E3 ubiquitin-protein ligase SopA"/>
    <property type="match status" value="1"/>
</dbReference>
<dbReference type="AlphaFoldDB" id="A0A3M2KWR5"/>
<accession>A0A3M2KWR5</accession>
<gene>
    <name evidence="3" type="ORF">EBN03_32305</name>
</gene>
<evidence type="ECO:0000313" key="3">
    <source>
        <dbReference type="EMBL" id="RMI27945.1"/>
    </source>
</evidence>
<keyword evidence="2" id="KW-1133">Transmembrane helix</keyword>
<evidence type="ECO:0000313" key="4">
    <source>
        <dbReference type="Proteomes" id="UP000279275"/>
    </source>
</evidence>
<feature type="transmembrane region" description="Helical" evidence="2">
    <location>
        <begin position="9"/>
        <end position="31"/>
    </location>
</feature>
<proteinExistence type="predicted"/>